<evidence type="ECO:0000256" key="10">
    <source>
        <dbReference type="ARBA" id="ARBA00035452"/>
    </source>
</evidence>
<dbReference type="InterPro" id="IPR002143">
    <property type="entry name" value="Ribosomal_uL1"/>
</dbReference>
<accession>A0A2U8BSN0</accession>
<dbReference type="AlphaFoldDB" id="A0A2U8BSN0"/>
<evidence type="ECO:0000256" key="1">
    <source>
        <dbReference type="ARBA" id="ARBA00010531"/>
    </source>
</evidence>
<dbReference type="PANTHER" id="PTHR36427">
    <property type="entry name" value="54S RIBOSOMAL PROTEIN L1, MITOCHONDRIAL"/>
    <property type="match status" value="1"/>
</dbReference>
<evidence type="ECO:0000256" key="11">
    <source>
        <dbReference type="ARBA" id="ARBA00059110"/>
    </source>
</evidence>
<dbReference type="RefSeq" id="WP_108673377.1">
    <property type="nucleotide sequence ID" value="NZ_CP025989.1"/>
</dbReference>
<protein>
    <recommendedName>
        <fullName evidence="9">Large ribosomal subunit protein uL1</fullName>
    </recommendedName>
    <alternativeName>
        <fullName evidence="10">50S ribosomal protein L1</fullName>
    </alternativeName>
</protein>
<dbReference type="InterPro" id="IPR023674">
    <property type="entry name" value="Ribosomal_uL1-like"/>
</dbReference>
<dbReference type="KEGG" id="fso:Fsol_00577"/>
<sequence length="242" mass="26054">MSRKVSKRVTAASKIFDGKSFSFKEAVSAFLSEYKDKFCAKINETVECSILLGVDPKHSDQMVRGAVILPKGLGKQLKVMAILSDERKAEAMEAGATIAGGQSLIDDITADKVDLGSFDVCVGEEKMMMTIAKVAKKLGSRGLMPNLKLGTVVQDVPKRVREVKDGMIEFKVEKGSLIHAPIGKLNFSVEALSENMKALYDALIAAKPAASKGIYIRKCHISVTYGPSALVDVKSLAELATI</sequence>
<comment type="function">
    <text evidence="11">Protein L1 is also a translational repressor protein, it controls the translation of the L11 operon by binding to its mRNA.</text>
</comment>
<dbReference type="InterPro" id="IPR028364">
    <property type="entry name" value="Ribosomal_uL1/biogenesis"/>
</dbReference>
<dbReference type="CDD" id="cd00403">
    <property type="entry name" value="Ribosomal_L1"/>
    <property type="match status" value="1"/>
</dbReference>
<dbReference type="EMBL" id="CP025989">
    <property type="protein sequence ID" value="AWD33364.1"/>
    <property type="molecule type" value="Genomic_DNA"/>
</dbReference>
<dbReference type="Pfam" id="PF00687">
    <property type="entry name" value="Ribosomal_L1"/>
    <property type="match status" value="1"/>
</dbReference>
<evidence type="ECO:0000256" key="5">
    <source>
        <dbReference type="ARBA" id="ARBA00022845"/>
    </source>
</evidence>
<dbReference type="Gene3D" id="3.30.190.20">
    <property type="match status" value="1"/>
</dbReference>
<dbReference type="Gene3D" id="3.40.50.790">
    <property type="match status" value="1"/>
</dbReference>
<keyword evidence="13" id="KW-1185">Reference proteome</keyword>
<evidence type="ECO:0000256" key="2">
    <source>
        <dbReference type="ARBA" id="ARBA00022491"/>
    </source>
</evidence>
<dbReference type="GO" id="GO:0000049">
    <property type="term" value="F:tRNA binding"/>
    <property type="evidence" value="ECO:0007669"/>
    <property type="project" value="UniProtKB-KW"/>
</dbReference>
<dbReference type="InterPro" id="IPR016095">
    <property type="entry name" value="Ribosomal_uL1_3-a/b-sand"/>
</dbReference>
<dbReference type="PANTHER" id="PTHR36427:SF3">
    <property type="entry name" value="LARGE RIBOSOMAL SUBUNIT PROTEIN UL1M"/>
    <property type="match status" value="1"/>
</dbReference>
<keyword evidence="7 12" id="KW-0689">Ribosomal protein</keyword>
<evidence type="ECO:0000256" key="6">
    <source>
        <dbReference type="ARBA" id="ARBA00022884"/>
    </source>
</evidence>
<dbReference type="PIRSF" id="PIRSF002155">
    <property type="entry name" value="Ribosomal_L1"/>
    <property type="match status" value="1"/>
</dbReference>
<dbReference type="InterPro" id="IPR005878">
    <property type="entry name" value="Ribosom_uL1_bac-type"/>
</dbReference>
<dbReference type="SUPFAM" id="SSF56808">
    <property type="entry name" value="Ribosomal protein L1"/>
    <property type="match status" value="1"/>
</dbReference>
<keyword evidence="6" id="KW-0694">RNA-binding</keyword>
<dbReference type="GO" id="GO:0006412">
    <property type="term" value="P:translation"/>
    <property type="evidence" value="ECO:0007669"/>
    <property type="project" value="InterPro"/>
</dbReference>
<dbReference type="OrthoDB" id="9803740at2"/>
<evidence type="ECO:0000256" key="4">
    <source>
        <dbReference type="ARBA" id="ARBA00022730"/>
    </source>
</evidence>
<evidence type="ECO:0000256" key="9">
    <source>
        <dbReference type="ARBA" id="ARBA00035241"/>
    </source>
</evidence>
<dbReference type="NCBIfam" id="TIGR01169">
    <property type="entry name" value="rplA_bact"/>
    <property type="match status" value="1"/>
</dbReference>
<evidence type="ECO:0000313" key="12">
    <source>
        <dbReference type="EMBL" id="AWD33364.1"/>
    </source>
</evidence>
<keyword evidence="8" id="KW-0687">Ribonucleoprotein</keyword>
<evidence type="ECO:0000256" key="3">
    <source>
        <dbReference type="ARBA" id="ARBA00022555"/>
    </source>
</evidence>
<keyword evidence="2" id="KW-0678">Repressor</keyword>
<proteinExistence type="inferred from homology"/>
<keyword evidence="4" id="KW-0699">rRNA-binding</keyword>
<dbReference type="Proteomes" id="UP000244519">
    <property type="component" value="Chromosome"/>
</dbReference>
<keyword evidence="3" id="KW-0820">tRNA-binding</keyword>
<organism evidence="12 13">
    <name type="scientific">Candidatus Fokinia solitaria</name>
    <dbReference type="NCBI Taxonomy" id="1802984"/>
    <lineage>
        <taxon>Bacteria</taxon>
        <taxon>Pseudomonadati</taxon>
        <taxon>Pseudomonadota</taxon>
        <taxon>Alphaproteobacteria</taxon>
        <taxon>Rickettsiales</taxon>
        <taxon>Candidatus Midichloriaceae</taxon>
        <taxon>Candidatus Fokinia</taxon>
    </lineage>
</organism>
<gene>
    <name evidence="12" type="ORF">Fsol_00577</name>
</gene>
<dbReference type="GO" id="GO:0022625">
    <property type="term" value="C:cytosolic large ribosomal subunit"/>
    <property type="evidence" value="ECO:0007669"/>
    <property type="project" value="TreeGrafter"/>
</dbReference>
<evidence type="ECO:0000256" key="7">
    <source>
        <dbReference type="ARBA" id="ARBA00022980"/>
    </source>
</evidence>
<dbReference type="GO" id="GO:0006417">
    <property type="term" value="P:regulation of translation"/>
    <property type="evidence" value="ECO:0007669"/>
    <property type="project" value="UniProtKB-KW"/>
</dbReference>
<reference evidence="12 13" key="1">
    <citation type="journal article" date="2018" name="Genome Biol. Evol.">
        <title>The Genome Sequence of "Candidatus Fokinia solitaria": Insights on Reductive Evolution in Rickettsiales.</title>
        <authorList>
            <person name="Floriano A.M."/>
            <person name="Castelli M."/>
            <person name="Krenek S."/>
            <person name="Berendonk T.U."/>
            <person name="Bazzocchi C."/>
            <person name="Petroni G."/>
            <person name="Sassera D."/>
        </authorList>
    </citation>
    <scope>NUCLEOTIDE SEQUENCE [LARGE SCALE GENOMIC DNA]</scope>
    <source>
        <strain evidence="12">Rio ETE_ALG 3VII</strain>
    </source>
</reference>
<dbReference type="FunFam" id="3.40.50.790:FF:000001">
    <property type="entry name" value="50S ribosomal protein L1"/>
    <property type="match status" value="1"/>
</dbReference>
<evidence type="ECO:0000313" key="13">
    <source>
        <dbReference type="Proteomes" id="UP000244519"/>
    </source>
</evidence>
<evidence type="ECO:0000256" key="8">
    <source>
        <dbReference type="ARBA" id="ARBA00023274"/>
    </source>
</evidence>
<dbReference type="GO" id="GO:0019843">
    <property type="term" value="F:rRNA binding"/>
    <property type="evidence" value="ECO:0007669"/>
    <property type="project" value="UniProtKB-KW"/>
</dbReference>
<comment type="similarity">
    <text evidence="1">Belongs to the universal ribosomal protein uL1 family.</text>
</comment>
<dbReference type="GO" id="GO:0003735">
    <property type="term" value="F:structural constituent of ribosome"/>
    <property type="evidence" value="ECO:0007669"/>
    <property type="project" value="InterPro"/>
</dbReference>
<keyword evidence="5" id="KW-0810">Translation regulation</keyword>
<name>A0A2U8BSN0_9RICK</name>